<feature type="compositionally biased region" description="Basic and acidic residues" evidence="1">
    <location>
        <begin position="1090"/>
        <end position="1100"/>
    </location>
</feature>
<dbReference type="Gene3D" id="3.30.200.20">
    <property type="entry name" value="Phosphorylase Kinase, domain 1"/>
    <property type="match status" value="1"/>
</dbReference>
<dbReference type="PROSITE" id="PS50011">
    <property type="entry name" value="PROTEIN_KINASE_DOM"/>
    <property type="match status" value="1"/>
</dbReference>
<dbReference type="InterPro" id="IPR000719">
    <property type="entry name" value="Prot_kinase_dom"/>
</dbReference>
<sequence>MPRPVTGRRPDSLFDNRYRYDHIYPRGRSGETLRAYDTLNGDRPCVIKRPALQDAPPIRAGQELSILNEKRALEQLRGHPVLCELLHSGTFRIGGQQHQYIVIEMATGETLEALTLALAAQGTRLPDLELLTILEGVLDLLQAAHDKRIVYNDVDAKHVFWDREAYRLKMIDWGNAVFLDSETHGHVTRHADIAQVGQLLYFLLSGGRRLDLNRPEAVNDLPESVAPRLKTIISRAISADPAARYPDIAELRRDLAELRRPLHKAREALIERVRTRLPHVNSQSQLAELRAWLAEARSGDPGYPPARELEAEVERRLSKLQLQADLDAVRIYLESANFTHAADLLDDLIARCSEELQPTLRFLQDTCELLGRYTPPLQPEGFSQALDALLKDDPQGAARVLLTAPEPRDAARHLQLLLAERLCAHIPSVVLLRPHLARLEELLSGAPHADQLTAVRRIIARFEETPPEGIQNLLRHYQRVADQLAALEADPRTLPSAREPLQRALQAAEALIDLIEVAAQNALSDPSRAGNALWHAQAIDPTSAAYTALNALLNAFHAELDALRAYAPAADGSDITDFLGSAAQRLAPYAAEITDPRFQALLRDIEAATKAWLRVADAIALGGKRPAVEQSKAAAAAVRSLNQRVAHWFEEYARRLDEAAHVEFLSPNAPFGRALAEGWESWDRGRASDALLSGRRAADYALTEAEKLSARRLIGLSEALETWLERDGATSTPQTEAALRRVNALFLPEEETLRQTFAAQMPTMQTYLKAMGKGVVEPLRDSSAAAVRVLFFDYVLRGILALQRENFEDANLWKEGAAKALPAARNHPAFQALETAITRRQLVLEAVRALNVLNNVSAIAEARQAARAPLAATQLESADLAIRALEDALRRWHDGDFRAARHQLDLALERAVGAEIALGKSLSGFKDWLQTLADSAEYLAQQRRLIEEEALAPSETPKPEIAEAHHKLVDITRRDLGEPYTAQLRQWRDTYLAVRDVYTDPDLSKDEKLRLFESHFASLFIDRQPALPILRHWRTLTARLPDPEPELPRYQPTVGDFEPSAPDLAALETATAPRRPPRSESVSPPVEPPPLERRSESSARRETLPLLLIGALGVLAIIAGLLLLFGDSGAADLPPTPSATPAGLGAPIAQPPTQDIPTVPPPTLTPTVPTPTPTSTPTPEAVVPTPTPLPTGELLSPATLLAALTPTAIPTLSAGATPEPPNPAIALPTLPPDAASGEYDVLAALRSLDESRRTWNADWFSYQEGAWILGNPLRTGTRPPLIRFGPELLTPLFGTEAARYVQRMEVELELVSYEPRLLPTGQVVFGAGMESLQGQRAAVEARLIQEQIANFGINLNGNFQQRTQLPATPLILRAAVARGADRTLSLFLDGQLLGQSNAAYPPDMPVSLYLYTASGGMIVKVNAFRVWLQKPE</sequence>
<feature type="region of interest" description="Disordered" evidence="1">
    <location>
        <begin position="1071"/>
        <end position="1100"/>
    </location>
</feature>
<proteinExistence type="predicted"/>
<dbReference type="Proteomes" id="UP000228921">
    <property type="component" value="Unassembled WGS sequence"/>
</dbReference>
<comment type="caution">
    <text evidence="4">The sequence shown here is derived from an EMBL/GenBank/DDBJ whole genome shotgun (WGS) entry which is preliminary data.</text>
</comment>
<keyword evidence="2" id="KW-0472">Membrane</keyword>
<keyword evidence="2" id="KW-1133">Transmembrane helix</keyword>
<feature type="compositionally biased region" description="Pro residues" evidence="1">
    <location>
        <begin position="1158"/>
        <end position="1176"/>
    </location>
</feature>
<dbReference type="SUPFAM" id="SSF56112">
    <property type="entry name" value="Protein kinase-like (PK-like)"/>
    <property type="match status" value="1"/>
</dbReference>
<evidence type="ECO:0000256" key="2">
    <source>
        <dbReference type="SAM" id="Phobius"/>
    </source>
</evidence>
<feature type="region of interest" description="Disordered" evidence="1">
    <location>
        <begin position="1041"/>
        <end position="1060"/>
    </location>
</feature>
<feature type="compositionally biased region" description="Low complexity" evidence="1">
    <location>
        <begin position="1177"/>
        <end position="1188"/>
    </location>
</feature>
<dbReference type="GO" id="GO:0004672">
    <property type="term" value="F:protein kinase activity"/>
    <property type="evidence" value="ECO:0007669"/>
    <property type="project" value="InterPro"/>
</dbReference>
<dbReference type="Pfam" id="PF00069">
    <property type="entry name" value="Pkinase"/>
    <property type="match status" value="1"/>
</dbReference>
<gene>
    <name evidence="4" type="ORF">CUN51_08565</name>
</gene>
<accession>A0A2M8NY54</accession>
<evidence type="ECO:0000259" key="3">
    <source>
        <dbReference type="PROSITE" id="PS50011"/>
    </source>
</evidence>
<protein>
    <recommendedName>
        <fullName evidence="3">Protein kinase domain-containing protein</fullName>
    </recommendedName>
</protein>
<evidence type="ECO:0000256" key="1">
    <source>
        <dbReference type="SAM" id="MobiDB-lite"/>
    </source>
</evidence>
<name>A0A2M8NY54_9CHLR</name>
<feature type="region of interest" description="Disordered" evidence="1">
    <location>
        <begin position="1136"/>
        <end position="1188"/>
    </location>
</feature>
<dbReference type="Gene3D" id="1.10.510.10">
    <property type="entry name" value="Transferase(Phosphotransferase) domain 1"/>
    <property type="match status" value="1"/>
</dbReference>
<evidence type="ECO:0000313" key="4">
    <source>
        <dbReference type="EMBL" id="PJF30223.1"/>
    </source>
</evidence>
<dbReference type="GO" id="GO:0005524">
    <property type="term" value="F:ATP binding"/>
    <property type="evidence" value="ECO:0007669"/>
    <property type="project" value="InterPro"/>
</dbReference>
<organism evidence="4 5">
    <name type="scientific">Candidatus Thermofonsia Clade 1 bacterium</name>
    <dbReference type="NCBI Taxonomy" id="2364210"/>
    <lineage>
        <taxon>Bacteria</taxon>
        <taxon>Bacillati</taxon>
        <taxon>Chloroflexota</taxon>
        <taxon>Candidatus Thermofontia</taxon>
        <taxon>Candidatus Thermofonsia Clade 1</taxon>
    </lineage>
</organism>
<dbReference type="InterPro" id="IPR011009">
    <property type="entry name" value="Kinase-like_dom_sf"/>
</dbReference>
<feature type="transmembrane region" description="Helical" evidence="2">
    <location>
        <begin position="1104"/>
        <end position="1125"/>
    </location>
</feature>
<feature type="domain" description="Protein kinase" evidence="3">
    <location>
        <begin position="18"/>
        <end position="333"/>
    </location>
</feature>
<dbReference type="EMBL" id="PGTK01000014">
    <property type="protein sequence ID" value="PJF30223.1"/>
    <property type="molecule type" value="Genomic_DNA"/>
</dbReference>
<keyword evidence="2" id="KW-0812">Transmembrane</keyword>
<dbReference type="SMART" id="SM00220">
    <property type="entry name" value="S_TKc"/>
    <property type="match status" value="1"/>
</dbReference>
<reference evidence="4 5" key="1">
    <citation type="submission" date="2017-11" db="EMBL/GenBank/DDBJ databases">
        <title>Evolution of Phototrophy in the Chloroflexi Phylum Driven by Horizontal Gene Transfer.</title>
        <authorList>
            <person name="Ward L.M."/>
            <person name="Hemp J."/>
            <person name="Shih P.M."/>
            <person name="Mcglynn S.E."/>
            <person name="Fischer W."/>
        </authorList>
    </citation>
    <scope>NUCLEOTIDE SEQUENCE [LARGE SCALE GENOMIC DNA]</scope>
    <source>
        <strain evidence="4">CP2_2F</strain>
    </source>
</reference>
<evidence type="ECO:0000313" key="5">
    <source>
        <dbReference type="Proteomes" id="UP000228921"/>
    </source>
</evidence>